<organism evidence="1 2">
    <name type="scientific">Candidatus Pseudobacter hemicellulosilyticus</name>
    <dbReference type="NCBI Taxonomy" id="3121375"/>
    <lineage>
        <taxon>Bacteria</taxon>
        <taxon>Pseudomonadati</taxon>
        <taxon>Bacteroidota</taxon>
        <taxon>Chitinophagia</taxon>
        <taxon>Chitinophagales</taxon>
        <taxon>Chitinophagaceae</taxon>
        <taxon>Pseudobacter</taxon>
    </lineage>
</organism>
<protein>
    <submittedName>
        <fullName evidence="1">Uncharacterized protein</fullName>
    </submittedName>
</protein>
<dbReference type="AlphaFoldDB" id="A0AAJ6BHN9"/>
<accession>A0AAJ6BHN9</accession>
<reference evidence="1" key="1">
    <citation type="submission" date="2023-03" db="EMBL/GenBank/DDBJ databases">
        <title>Andean soil-derived lignocellulolytic bacterial consortium as a source of novel taxa and putative plastic-active enzymes.</title>
        <authorList>
            <person name="Diaz-Garcia L."/>
            <person name="Chuvochina M."/>
            <person name="Feuerriegel G."/>
            <person name="Bunk B."/>
            <person name="Sproer C."/>
            <person name="Streit W.R."/>
            <person name="Rodriguez L.M."/>
            <person name="Overmann J."/>
            <person name="Jimenez D.J."/>
        </authorList>
    </citation>
    <scope>NUCLEOTIDE SEQUENCE</scope>
    <source>
        <strain evidence="1">MAG 7</strain>
    </source>
</reference>
<dbReference type="Proteomes" id="UP001220610">
    <property type="component" value="Chromosome"/>
</dbReference>
<evidence type="ECO:0000313" key="1">
    <source>
        <dbReference type="EMBL" id="WEK36094.1"/>
    </source>
</evidence>
<name>A0AAJ6BHN9_9BACT</name>
<proteinExistence type="predicted"/>
<gene>
    <name evidence="1" type="ORF">P0Y53_01150</name>
</gene>
<dbReference type="EMBL" id="CP119311">
    <property type="protein sequence ID" value="WEK36094.1"/>
    <property type="molecule type" value="Genomic_DNA"/>
</dbReference>
<sequence>MEAQSTRLHVVSADVLKDRQAIQLGVLQGFYVKMMDDPRIGKSHLAVFLSIFLLWLEKGEGDELACYSVELRRISKISGTATFHAVIRDLHSLGFIHYHPSYYKGRPSRLKMTVSSE</sequence>
<evidence type="ECO:0000313" key="2">
    <source>
        <dbReference type="Proteomes" id="UP001220610"/>
    </source>
</evidence>